<dbReference type="Gramene" id="ESR60956">
    <property type="protein sequence ID" value="ESR60956"/>
    <property type="gene ID" value="CICLE_v10018322mg"/>
</dbReference>
<dbReference type="SUPFAM" id="SSF81383">
    <property type="entry name" value="F-box domain"/>
    <property type="match status" value="1"/>
</dbReference>
<dbReference type="KEGG" id="cic:CICLE_v10018322mg"/>
<dbReference type="eggNOG" id="ENOG502QS4I">
    <property type="taxonomic scope" value="Eukaryota"/>
</dbReference>
<dbReference type="AlphaFoldDB" id="V4UF84"/>
<dbReference type="EMBL" id="KI536312">
    <property type="protein sequence ID" value="ESR60956.1"/>
    <property type="molecule type" value="Genomic_DNA"/>
</dbReference>
<gene>
    <name evidence="2" type="ORF">CICLE_v10018322mg</name>
</gene>
<feature type="domain" description="F-box" evidence="1">
    <location>
        <begin position="1"/>
        <end position="48"/>
    </location>
</feature>
<evidence type="ECO:0000313" key="3">
    <source>
        <dbReference type="Proteomes" id="UP000030687"/>
    </source>
</evidence>
<dbReference type="InterPro" id="IPR001810">
    <property type="entry name" value="F-box_dom"/>
</dbReference>
<keyword evidence="3" id="KW-1185">Reference proteome</keyword>
<dbReference type="PANTHER" id="PTHR31111:SF136">
    <property type="entry name" value="F-BOX ASSOCIATED DOMAIN-CONTAINING PROTEIN"/>
    <property type="match status" value="1"/>
</dbReference>
<sequence length="252" mass="29538">MNYLPQEIVLDILSRLPVIPILQFKLVCKAWLHTAQNPLLASMHFANTGKDDPCLILNCENPSRQQLYSSELSSREEENQKFQFLTISSQAWRSLGREHYYLIQGPSQVLVNGRLHCFHWCTWLRDEQLRAVPRLEGKGLFRCNFDLVNLRGCFDVGVPCNNGTYNIWVTKDYKVKESWIKEYSIEIQLWNSTLLRVMCLLEILLQYGYKSPVSYNPRNGTFKDLLFLRIPNRFEEYVHQGTLSRIKNLTDT</sequence>
<dbReference type="PANTHER" id="PTHR31111">
    <property type="entry name" value="BNAA05G37150D PROTEIN-RELATED"/>
    <property type="match status" value="1"/>
</dbReference>
<dbReference type="PROSITE" id="PS50181">
    <property type="entry name" value="FBOX"/>
    <property type="match status" value="1"/>
</dbReference>
<dbReference type="SMART" id="SM00256">
    <property type="entry name" value="FBOX"/>
    <property type="match status" value="1"/>
</dbReference>
<organism evidence="2 3">
    <name type="scientific">Citrus clementina</name>
    <name type="common">Clementine</name>
    <name type="synonym">Citrus deliciosa x Citrus sinensis</name>
    <dbReference type="NCBI Taxonomy" id="85681"/>
    <lineage>
        <taxon>Eukaryota</taxon>
        <taxon>Viridiplantae</taxon>
        <taxon>Streptophyta</taxon>
        <taxon>Embryophyta</taxon>
        <taxon>Tracheophyta</taxon>
        <taxon>Spermatophyta</taxon>
        <taxon>Magnoliopsida</taxon>
        <taxon>eudicotyledons</taxon>
        <taxon>Gunneridae</taxon>
        <taxon>Pentapetalae</taxon>
        <taxon>rosids</taxon>
        <taxon>malvids</taxon>
        <taxon>Sapindales</taxon>
        <taxon>Rutaceae</taxon>
        <taxon>Aurantioideae</taxon>
        <taxon>Citrus</taxon>
    </lineage>
</organism>
<name>V4UF84_CITCL</name>
<dbReference type="Gene3D" id="1.20.1280.50">
    <property type="match status" value="1"/>
</dbReference>
<evidence type="ECO:0000313" key="2">
    <source>
        <dbReference type="EMBL" id="ESR60956.1"/>
    </source>
</evidence>
<protein>
    <recommendedName>
        <fullName evidence="1">F-box domain-containing protein</fullName>
    </recommendedName>
</protein>
<accession>V4UF84</accession>
<dbReference type="InterPro" id="IPR036047">
    <property type="entry name" value="F-box-like_dom_sf"/>
</dbReference>
<reference evidence="2 3" key="1">
    <citation type="submission" date="2013-10" db="EMBL/GenBank/DDBJ databases">
        <authorList>
            <consortium name="International Citrus Genome Consortium"/>
            <person name="Jenkins J."/>
            <person name="Schmutz J."/>
            <person name="Prochnik S."/>
            <person name="Rokhsar D."/>
            <person name="Gmitter F."/>
            <person name="Ollitrault P."/>
            <person name="Machado M."/>
            <person name="Talon M."/>
            <person name="Wincker P."/>
            <person name="Jaillon O."/>
            <person name="Morgante M."/>
        </authorList>
    </citation>
    <scope>NUCLEOTIDE SEQUENCE</scope>
    <source>
        <strain evidence="3">cv. Clemenules</strain>
    </source>
</reference>
<evidence type="ECO:0000259" key="1">
    <source>
        <dbReference type="PROSITE" id="PS50181"/>
    </source>
</evidence>
<proteinExistence type="predicted"/>
<dbReference type="Proteomes" id="UP000030687">
    <property type="component" value="Unassembled WGS sequence"/>
</dbReference>
<dbReference type="InParanoid" id="V4UF84"/>
<dbReference type="Pfam" id="PF12937">
    <property type="entry name" value="F-box-like"/>
    <property type="match status" value="1"/>
</dbReference>